<protein>
    <submittedName>
        <fullName evidence="2">Selenocysteine methyltransferase</fullName>
    </submittedName>
</protein>
<dbReference type="EMBL" id="JAAIUW010000008">
    <property type="protein sequence ID" value="KAF7818347.1"/>
    <property type="molecule type" value="Genomic_DNA"/>
</dbReference>
<reference evidence="2" key="1">
    <citation type="submission" date="2020-09" db="EMBL/GenBank/DDBJ databases">
        <title>Genome-Enabled Discovery of Anthraquinone Biosynthesis in Senna tora.</title>
        <authorList>
            <person name="Kang S.-H."/>
            <person name="Pandey R.P."/>
            <person name="Lee C.-M."/>
            <person name="Sim J.-S."/>
            <person name="Jeong J.-T."/>
            <person name="Choi B.-S."/>
            <person name="Jung M."/>
            <person name="Ginzburg D."/>
            <person name="Zhao K."/>
            <person name="Won S.Y."/>
            <person name="Oh T.-J."/>
            <person name="Yu Y."/>
            <person name="Kim N.-H."/>
            <person name="Lee O.R."/>
            <person name="Lee T.-H."/>
            <person name="Bashyal P."/>
            <person name="Kim T.-S."/>
            <person name="Lee W.-H."/>
            <person name="Kawkins C."/>
            <person name="Kim C.-K."/>
            <person name="Kim J.S."/>
            <person name="Ahn B.O."/>
            <person name="Rhee S.Y."/>
            <person name="Sohng J.K."/>
        </authorList>
    </citation>
    <scope>NUCLEOTIDE SEQUENCE</scope>
    <source>
        <tissue evidence="2">Leaf</tissue>
    </source>
</reference>
<gene>
    <name evidence="2" type="ORF">G2W53_023802</name>
</gene>
<accession>A0A834WDA0</accession>
<organism evidence="2 3">
    <name type="scientific">Senna tora</name>
    <dbReference type="NCBI Taxonomy" id="362788"/>
    <lineage>
        <taxon>Eukaryota</taxon>
        <taxon>Viridiplantae</taxon>
        <taxon>Streptophyta</taxon>
        <taxon>Embryophyta</taxon>
        <taxon>Tracheophyta</taxon>
        <taxon>Spermatophyta</taxon>
        <taxon>Magnoliopsida</taxon>
        <taxon>eudicotyledons</taxon>
        <taxon>Gunneridae</taxon>
        <taxon>Pentapetalae</taxon>
        <taxon>rosids</taxon>
        <taxon>fabids</taxon>
        <taxon>Fabales</taxon>
        <taxon>Fabaceae</taxon>
        <taxon>Caesalpinioideae</taxon>
        <taxon>Cassia clade</taxon>
        <taxon>Senna</taxon>
    </lineage>
</organism>
<evidence type="ECO:0000256" key="1">
    <source>
        <dbReference type="SAM" id="SignalP"/>
    </source>
</evidence>
<dbReference type="GO" id="GO:0032259">
    <property type="term" value="P:methylation"/>
    <property type="evidence" value="ECO:0007669"/>
    <property type="project" value="UniProtKB-KW"/>
</dbReference>
<evidence type="ECO:0000313" key="3">
    <source>
        <dbReference type="Proteomes" id="UP000634136"/>
    </source>
</evidence>
<evidence type="ECO:0000313" key="2">
    <source>
        <dbReference type="EMBL" id="KAF7818347.1"/>
    </source>
</evidence>
<name>A0A834WDA0_9FABA</name>
<dbReference type="Proteomes" id="UP000634136">
    <property type="component" value="Unassembled WGS sequence"/>
</dbReference>
<keyword evidence="2" id="KW-0489">Methyltransferase</keyword>
<comment type="caution">
    <text evidence="2">The sequence shown here is derived from an EMBL/GenBank/DDBJ whole genome shotgun (WGS) entry which is preliminary data.</text>
</comment>
<keyword evidence="2" id="KW-0808">Transferase</keyword>
<keyword evidence="3" id="KW-1185">Reference proteome</keyword>
<keyword evidence="1" id="KW-0732">Signal</keyword>
<feature type="signal peptide" evidence="1">
    <location>
        <begin position="1"/>
        <end position="25"/>
    </location>
</feature>
<dbReference type="GO" id="GO:0008168">
    <property type="term" value="F:methyltransferase activity"/>
    <property type="evidence" value="ECO:0007669"/>
    <property type="project" value="UniProtKB-KW"/>
</dbReference>
<dbReference type="AlphaFoldDB" id="A0A834WDA0"/>
<feature type="chain" id="PRO_5032632947" evidence="1">
    <location>
        <begin position="26"/>
        <end position="65"/>
    </location>
</feature>
<sequence length="65" mass="7114">MTQHLLGKQTNLLVALRCLLNLSCRSPGKCPVYASNSGWGCSAAASYKGSSYLTPFVYIRDKIFI</sequence>
<proteinExistence type="predicted"/>